<dbReference type="PaxDb" id="4097-A0A1S3X3X9"/>
<dbReference type="RefSeq" id="XP_016434694.1">
    <property type="nucleotide sequence ID" value="XM_016579208.1"/>
</dbReference>
<proteinExistence type="predicted"/>
<protein>
    <submittedName>
        <fullName evidence="1 2">Uncharacterized protein isoform X1</fullName>
    </submittedName>
</protein>
<accession>A0A1S3X3X9</accession>
<dbReference type="RefSeq" id="XP_016434695.1">
    <property type="nucleotide sequence ID" value="XM_016579209.1"/>
</dbReference>
<name>A0A1S3X3X9_TOBAC</name>
<organism evidence="2">
    <name type="scientific">Nicotiana tabacum</name>
    <name type="common">Common tobacco</name>
    <dbReference type="NCBI Taxonomy" id="4097"/>
    <lineage>
        <taxon>Eukaryota</taxon>
        <taxon>Viridiplantae</taxon>
        <taxon>Streptophyta</taxon>
        <taxon>Embryophyta</taxon>
        <taxon>Tracheophyta</taxon>
        <taxon>Spermatophyta</taxon>
        <taxon>Magnoliopsida</taxon>
        <taxon>eudicotyledons</taxon>
        <taxon>Gunneridae</taxon>
        <taxon>Pentapetalae</taxon>
        <taxon>asterids</taxon>
        <taxon>lamiids</taxon>
        <taxon>Solanales</taxon>
        <taxon>Solanaceae</taxon>
        <taxon>Nicotianoideae</taxon>
        <taxon>Nicotianeae</taxon>
        <taxon>Nicotiana</taxon>
    </lineage>
</organism>
<dbReference type="AlphaFoldDB" id="A0A1S3X3X9"/>
<dbReference type="KEGG" id="nta:107761045"/>
<sequence>MEDVKEHLDRSMTTIRNEVIISQVIITEENLKLQYESRIEKKGRDLLEVENEPKKQKTKGIIKEKGSADVSLDNLKDSEEDKHIIDGVKKRLDLVSWMKPFIHHFPRLAYLQIPFRHYCSKLCIDFSVKSPFNWSVRMFTALLWSGHQNKLLSSSKSMSVSWGTNTIMLLACGEEFVNYVDTTLDSLQSNIAPGRGMLKSSLT</sequence>
<dbReference type="OrthoDB" id="10314390at2759"/>
<gene>
    <name evidence="1 2 3" type="primary">LOC107761045</name>
</gene>
<evidence type="ECO:0000313" key="3">
    <source>
        <dbReference type="RefSeq" id="XP_016434696.1"/>
    </source>
</evidence>
<reference evidence="1 2" key="1">
    <citation type="submission" date="2025-04" db="UniProtKB">
        <authorList>
            <consortium name="RefSeq"/>
        </authorList>
    </citation>
    <scope>IDENTIFICATION</scope>
</reference>
<dbReference type="RefSeq" id="XP_016434696.1">
    <property type="nucleotide sequence ID" value="XM_016579210.1"/>
</dbReference>
<evidence type="ECO:0000313" key="1">
    <source>
        <dbReference type="RefSeq" id="XP_016434694.1"/>
    </source>
</evidence>
<evidence type="ECO:0000313" key="2">
    <source>
        <dbReference type="RefSeq" id="XP_016434695.1"/>
    </source>
</evidence>